<proteinExistence type="predicted"/>
<dbReference type="GO" id="GO:0003676">
    <property type="term" value="F:nucleic acid binding"/>
    <property type="evidence" value="ECO:0007669"/>
    <property type="project" value="InterPro"/>
</dbReference>
<dbReference type="InterPro" id="IPR036397">
    <property type="entry name" value="RNaseH_sf"/>
</dbReference>
<dbReference type="EMBL" id="UYSL01000102">
    <property type="protein sequence ID" value="VDL62736.1"/>
    <property type="molecule type" value="Genomic_DNA"/>
</dbReference>
<keyword evidence="2" id="KW-1185">Reference proteome</keyword>
<reference evidence="1 2" key="2">
    <citation type="submission" date="2018-11" db="EMBL/GenBank/DDBJ databases">
        <authorList>
            <consortium name="Pathogen Informatics"/>
        </authorList>
    </citation>
    <scope>NUCLEOTIDE SEQUENCE [LARGE SCALE GENOMIC DNA]</scope>
</reference>
<gene>
    <name evidence="1" type="ORF">NBR_LOCUS288</name>
</gene>
<reference evidence="3" key="1">
    <citation type="submission" date="2017-02" db="UniProtKB">
        <authorList>
            <consortium name="WormBaseParasite"/>
        </authorList>
    </citation>
    <scope>IDENTIFICATION</scope>
</reference>
<dbReference type="InterPro" id="IPR012337">
    <property type="entry name" value="RNaseH-like_sf"/>
</dbReference>
<accession>A0A0N4XCT6</accession>
<evidence type="ECO:0000313" key="1">
    <source>
        <dbReference type="EMBL" id="VDL62736.1"/>
    </source>
</evidence>
<evidence type="ECO:0000313" key="3">
    <source>
        <dbReference type="WBParaSite" id="NBR_0000028701-mRNA-1"/>
    </source>
</evidence>
<dbReference type="SUPFAM" id="SSF53098">
    <property type="entry name" value="Ribonuclease H-like"/>
    <property type="match status" value="1"/>
</dbReference>
<name>A0A0N4XCT6_NIPBR</name>
<protein>
    <submittedName>
        <fullName evidence="1 3">Uncharacterized protein</fullName>
    </submittedName>
</protein>
<organism evidence="3">
    <name type="scientific">Nippostrongylus brasiliensis</name>
    <name type="common">Rat hookworm</name>
    <dbReference type="NCBI Taxonomy" id="27835"/>
    <lineage>
        <taxon>Eukaryota</taxon>
        <taxon>Metazoa</taxon>
        <taxon>Ecdysozoa</taxon>
        <taxon>Nematoda</taxon>
        <taxon>Chromadorea</taxon>
        <taxon>Rhabditida</taxon>
        <taxon>Rhabditina</taxon>
        <taxon>Rhabditomorpha</taxon>
        <taxon>Strongyloidea</taxon>
        <taxon>Heligmosomidae</taxon>
        <taxon>Nippostrongylus</taxon>
    </lineage>
</organism>
<dbReference type="WBParaSite" id="NBR_0000028701-mRNA-1">
    <property type="protein sequence ID" value="NBR_0000028701-mRNA-1"/>
    <property type="gene ID" value="NBR_0000028701"/>
</dbReference>
<dbReference type="AlphaFoldDB" id="A0A0N4XCT6"/>
<sequence>MNMRPVLVPKLTHMTAAEPFDLVCVDPLEMCPNVSRMKYVLVLVVHFSKWLGAYSLPDKSAATVASDLPAMDL</sequence>
<dbReference type="Gene3D" id="3.30.420.10">
    <property type="entry name" value="Ribonuclease H-like superfamily/Ribonuclease H"/>
    <property type="match status" value="1"/>
</dbReference>
<dbReference type="Proteomes" id="UP000271162">
    <property type="component" value="Unassembled WGS sequence"/>
</dbReference>
<evidence type="ECO:0000313" key="2">
    <source>
        <dbReference type="Proteomes" id="UP000271162"/>
    </source>
</evidence>